<dbReference type="PROSITE" id="PS50404">
    <property type="entry name" value="GST_NTER"/>
    <property type="match status" value="1"/>
</dbReference>
<dbReference type="SUPFAM" id="SSF47616">
    <property type="entry name" value="GST C-terminal domain-like"/>
    <property type="match status" value="1"/>
</dbReference>
<accession>A0A1I4KW90</accession>
<protein>
    <submittedName>
        <fullName evidence="3">Glutathione S-transferase</fullName>
    </submittedName>
</protein>
<sequence length="212" mass="22898">MADDLVFYTSPMSRGRIVRWMLEEVGRPYRTELVGFGPAMKAEAYRAINPMGKVPALTHGATVVTECAAILTYLADAFPEAGLAPEPAARARGDYYRWLFFCAGPVEAAVTNTVLGVTVPDDPRKRGMVGYGSLEAVLDTLEGAVSGREFIAGERFSAADLYLAAHLGWGMQFGTIPRRPAFEAYADRHAARPAAVRAREIDDGLLAQQAAS</sequence>
<dbReference type="SFLD" id="SFLDG01150">
    <property type="entry name" value="Main.1:_Beta-like"/>
    <property type="match status" value="1"/>
</dbReference>
<dbReference type="Proteomes" id="UP000198804">
    <property type="component" value="Unassembled WGS sequence"/>
</dbReference>
<dbReference type="Gene3D" id="3.40.30.10">
    <property type="entry name" value="Glutaredoxin"/>
    <property type="match status" value="1"/>
</dbReference>
<evidence type="ECO:0000259" key="1">
    <source>
        <dbReference type="PROSITE" id="PS50404"/>
    </source>
</evidence>
<evidence type="ECO:0000313" key="3">
    <source>
        <dbReference type="EMBL" id="SFL82876.1"/>
    </source>
</evidence>
<dbReference type="Gene3D" id="1.20.1050.10">
    <property type="match status" value="1"/>
</dbReference>
<dbReference type="PANTHER" id="PTHR44051">
    <property type="entry name" value="GLUTATHIONE S-TRANSFERASE-RELATED"/>
    <property type="match status" value="1"/>
</dbReference>
<dbReference type="InterPro" id="IPR040079">
    <property type="entry name" value="Glutathione_S-Trfase"/>
</dbReference>
<dbReference type="CDD" id="cd03207">
    <property type="entry name" value="GST_C_8"/>
    <property type="match status" value="1"/>
</dbReference>
<dbReference type="OrthoDB" id="5740960at2"/>
<feature type="domain" description="GST N-terminal" evidence="1">
    <location>
        <begin position="2"/>
        <end position="82"/>
    </location>
</feature>
<keyword evidence="3" id="KW-0808">Transferase</keyword>
<reference evidence="4" key="1">
    <citation type="submission" date="2016-10" db="EMBL/GenBank/DDBJ databases">
        <authorList>
            <person name="Varghese N."/>
            <person name="Submissions S."/>
        </authorList>
    </citation>
    <scope>NUCLEOTIDE SEQUENCE [LARGE SCALE GENOMIC DNA]</scope>
    <source>
        <strain evidence="4">CGMCC 1.6474</strain>
    </source>
</reference>
<dbReference type="PROSITE" id="PS50405">
    <property type="entry name" value="GST_CTER"/>
    <property type="match status" value="1"/>
</dbReference>
<dbReference type="EMBL" id="FOSV01000026">
    <property type="protein sequence ID" value="SFL82876.1"/>
    <property type="molecule type" value="Genomic_DNA"/>
</dbReference>
<dbReference type="SFLD" id="SFLDS00019">
    <property type="entry name" value="Glutathione_Transferase_(cytos"/>
    <property type="match status" value="1"/>
</dbReference>
<dbReference type="Pfam" id="PF00043">
    <property type="entry name" value="GST_C"/>
    <property type="match status" value="1"/>
</dbReference>
<dbReference type="STRING" id="414703.SAMN04488125_12622"/>
<organism evidence="3 4">
    <name type="scientific">Methylorubrum salsuginis</name>
    <dbReference type="NCBI Taxonomy" id="414703"/>
    <lineage>
        <taxon>Bacteria</taxon>
        <taxon>Pseudomonadati</taxon>
        <taxon>Pseudomonadota</taxon>
        <taxon>Alphaproteobacteria</taxon>
        <taxon>Hyphomicrobiales</taxon>
        <taxon>Methylobacteriaceae</taxon>
        <taxon>Methylorubrum</taxon>
    </lineage>
</organism>
<dbReference type="InterPro" id="IPR036249">
    <property type="entry name" value="Thioredoxin-like_sf"/>
</dbReference>
<dbReference type="CDD" id="cd03046">
    <property type="entry name" value="GST_N_GTT1_like"/>
    <property type="match status" value="1"/>
</dbReference>
<dbReference type="InterPro" id="IPR004046">
    <property type="entry name" value="GST_C"/>
</dbReference>
<dbReference type="SUPFAM" id="SSF52833">
    <property type="entry name" value="Thioredoxin-like"/>
    <property type="match status" value="1"/>
</dbReference>
<feature type="domain" description="GST C-terminal" evidence="2">
    <location>
        <begin position="88"/>
        <end position="212"/>
    </location>
</feature>
<evidence type="ECO:0000313" key="4">
    <source>
        <dbReference type="Proteomes" id="UP000198804"/>
    </source>
</evidence>
<dbReference type="SFLD" id="SFLDG00358">
    <property type="entry name" value="Main_(cytGST)"/>
    <property type="match status" value="1"/>
</dbReference>
<evidence type="ECO:0000259" key="2">
    <source>
        <dbReference type="PROSITE" id="PS50405"/>
    </source>
</evidence>
<dbReference type="RefSeq" id="WP_091951017.1">
    <property type="nucleotide sequence ID" value="NZ_FOSV01000026.1"/>
</dbReference>
<keyword evidence="4" id="KW-1185">Reference proteome</keyword>
<dbReference type="InterPro" id="IPR036282">
    <property type="entry name" value="Glutathione-S-Trfase_C_sf"/>
</dbReference>
<dbReference type="GO" id="GO:0016740">
    <property type="term" value="F:transferase activity"/>
    <property type="evidence" value="ECO:0007669"/>
    <property type="project" value="UniProtKB-KW"/>
</dbReference>
<dbReference type="InterPro" id="IPR004045">
    <property type="entry name" value="Glutathione_S-Trfase_N"/>
</dbReference>
<dbReference type="InterPro" id="IPR010987">
    <property type="entry name" value="Glutathione-S-Trfase_C-like"/>
</dbReference>
<dbReference type="AlphaFoldDB" id="A0A1I4KW90"/>
<proteinExistence type="predicted"/>
<dbReference type="PANTHER" id="PTHR44051:SF21">
    <property type="entry name" value="GLUTATHIONE S-TRANSFERASE FAMILY PROTEIN"/>
    <property type="match status" value="1"/>
</dbReference>
<gene>
    <name evidence="3" type="ORF">SAMN04488125_12622</name>
</gene>
<dbReference type="Pfam" id="PF13409">
    <property type="entry name" value="GST_N_2"/>
    <property type="match status" value="1"/>
</dbReference>
<name>A0A1I4KW90_9HYPH</name>